<keyword evidence="7" id="KW-1185">Reference proteome</keyword>
<evidence type="ECO:0000259" key="5">
    <source>
        <dbReference type="Pfam" id="PF00496"/>
    </source>
</evidence>
<dbReference type="InterPro" id="IPR039424">
    <property type="entry name" value="SBP_5"/>
</dbReference>
<evidence type="ECO:0000313" key="7">
    <source>
        <dbReference type="Proteomes" id="UP000198304"/>
    </source>
</evidence>
<evidence type="ECO:0000256" key="3">
    <source>
        <dbReference type="ARBA" id="ARBA00022448"/>
    </source>
</evidence>
<dbReference type="GO" id="GO:0015833">
    <property type="term" value="P:peptide transport"/>
    <property type="evidence" value="ECO:0007669"/>
    <property type="project" value="TreeGrafter"/>
</dbReference>
<dbReference type="GO" id="GO:0030313">
    <property type="term" value="C:cell envelope"/>
    <property type="evidence" value="ECO:0007669"/>
    <property type="project" value="UniProtKB-SubCell"/>
</dbReference>
<dbReference type="Pfam" id="PF00496">
    <property type="entry name" value="SBP_bac_5"/>
    <property type="match status" value="1"/>
</dbReference>
<evidence type="ECO:0000256" key="2">
    <source>
        <dbReference type="ARBA" id="ARBA00005695"/>
    </source>
</evidence>
<keyword evidence="4" id="KW-0732">Signal</keyword>
<dbReference type="EMBL" id="FZOJ01000015">
    <property type="protein sequence ID" value="SNS63287.1"/>
    <property type="molecule type" value="Genomic_DNA"/>
</dbReference>
<dbReference type="CDD" id="cd08504">
    <property type="entry name" value="PBP2_OppA"/>
    <property type="match status" value="1"/>
</dbReference>
<dbReference type="PANTHER" id="PTHR30290:SF10">
    <property type="entry name" value="PERIPLASMIC OLIGOPEPTIDE-BINDING PROTEIN-RELATED"/>
    <property type="match status" value="1"/>
</dbReference>
<sequence length="417" mass="48212">MTKEELNAYRAKKDELWNNVKVSTDGSSITIELVNPTPYFPYLTTMPIYAPVNEAFYQERKAKGDYTLKASGLNSNGPWIMKEWKHNESFKYEKNPHYWNRDNINIDAMNIRIVNDVETRTNLLKTGQLDGSAIQAKDIPEFQDIAVLEQYGLQPMVDKPDFTSFYIDFNHTNNPITQNVNIRKAMSYALDRQSFVQKINIGDRPALGFVPMGFPGLKKSFREEVGIELFEGNQKVKARDYLVKGLEELGLSELPEIEYLMEDSDIARKIAEKFQEDWAQIGIKVNLVPLPWGEKLSRLQKGDFDLCTAGWGPDYPDPMTFLEVFESTNPNNHGRYSHPEVDRLIRAAKTEADPEVRMKYLYEVEKLLFEDMALVSQYYRIAHWTYKNYLTGVVNRGIGVNTDFYWADIDMEVKLAQ</sequence>
<name>A0A239G1Z4_9FIRM</name>
<dbReference type="OrthoDB" id="9801912at2"/>
<reference evidence="6 7" key="1">
    <citation type="submission" date="2017-06" db="EMBL/GenBank/DDBJ databases">
        <authorList>
            <person name="Kim H.J."/>
            <person name="Triplett B.A."/>
        </authorList>
    </citation>
    <scope>NUCLEOTIDE SEQUENCE [LARGE SCALE GENOMIC DNA]</scope>
    <source>
        <strain evidence="6 7">SCA</strain>
    </source>
</reference>
<proteinExistence type="inferred from homology"/>
<dbReference type="InterPro" id="IPR000914">
    <property type="entry name" value="SBP_5_dom"/>
</dbReference>
<comment type="subcellular location">
    <subcellularLocation>
        <location evidence="1">Cell envelope</location>
    </subcellularLocation>
</comment>
<dbReference type="Gene3D" id="3.90.76.10">
    <property type="entry name" value="Dipeptide-binding Protein, Domain 1"/>
    <property type="match status" value="1"/>
</dbReference>
<accession>A0A239G1Z4</accession>
<dbReference type="SUPFAM" id="SSF53850">
    <property type="entry name" value="Periplasmic binding protein-like II"/>
    <property type="match status" value="1"/>
</dbReference>
<feature type="domain" description="Solute-binding protein family 5" evidence="5">
    <location>
        <begin position="23"/>
        <end position="331"/>
    </location>
</feature>
<protein>
    <submittedName>
        <fullName evidence="6">Oligopeptide transport system substrate-binding protein</fullName>
    </submittedName>
</protein>
<dbReference type="PANTHER" id="PTHR30290">
    <property type="entry name" value="PERIPLASMIC BINDING COMPONENT OF ABC TRANSPORTER"/>
    <property type="match status" value="1"/>
</dbReference>
<dbReference type="AlphaFoldDB" id="A0A239G1Z4"/>
<dbReference type="Gene3D" id="3.10.105.10">
    <property type="entry name" value="Dipeptide-binding Protein, Domain 3"/>
    <property type="match status" value="1"/>
</dbReference>
<comment type="similarity">
    <text evidence="2">Belongs to the bacterial solute-binding protein 5 family.</text>
</comment>
<evidence type="ECO:0000313" key="6">
    <source>
        <dbReference type="EMBL" id="SNS63287.1"/>
    </source>
</evidence>
<organism evidence="6 7">
    <name type="scientific">Anaerovirgula multivorans</name>
    <dbReference type="NCBI Taxonomy" id="312168"/>
    <lineage>
        <taxon>Bacteria</taxon>
        <taxon>Bacillati</taxon>
        <taxon>Bacillota</taxon>
        <taxon>Clostridia</taxon>
        <taxon>Peptostreptococcales</taxon>
        <taxon>Natronincolaceae</taxon>
        <taxon>Anaerovirgula</taxon>
    </lineage>
</organism>
<keyword evidence="3" id="KW-0813">Transport</keyword>
<dbReference type="Proteomes" id="UP000198304">
    <property type="component" value="Unassembled WGS sequence"/>
</dbReference>
<evidence type="ECO:0000256" key="4">
    <source>
        <dbReference type="ARBA" id="ARBA00022729"/>
    </source>
</evidence>
<dbReference type="RefSeq" id="WP_089283678.1">
    <property type="nucleotide sequence ID" value="NZ_FZOJ01000015.1"/>
</dbReference>
<evidence type="ECO:0000256" key="1">
    <source>
        <dbReference type="ARBA" id="ARBA00004196"/>
    </source>
</evidence>
<dbReference type="Gene3D" id="3.40.190.10">
    <property type="entry name" value="Periplasmic binding protein-like II"/>
    <property type="match status" value="1"/>
</dbReference>
<gene>
    <name evidence="6" type="ORF">SAMN05446037_101530</name>
</gene>
<dbReference type="GO" id="GO:1904680">
    <property type="term" value="F:peptide transmembrane transporter activity"/>
    <property type="evidence" value="ECO:0007669"/>
    <property type="project" value="TreeGrafter"/>
</dbReference>